<evidence type="ECO:0000256" key="3">
    <source>
        <dbReference type="ARBA" id="ARBA00022475"/>
    </source>
</evidence>
<keyword evidence="11" id="KW-0443">Lipid metabolism</keyword>
<dbReference type="Pfam" id="PF01219">
    <property type="entry name" value="DAGK_prokar"/>
    <property type="match status" value="1"/>
</dbReference>
<evidence type="ECO:0000256" key="14">
    <source>
        <dbReference type="ARBA" id="ARBA00023264"/>
    </source>
</evidence>
<feature type="transmembrane region" description="Helical" evidence="19">
    <location>
        <begin position="23"/>
        <end position="50"/>
    </location>
</feature>
<evidence type="ECO:0000256" key="18">
    <source>
        <dbReference type="PIRSR" id="PIRSR600829-4"/>
    </source>
</evidence>
<keyword evidence="13" id="KW-0594">Phospholipid biosynthesis</keyword>
<keyword evidence="6 19" id="KW-0812">Transmembrane</keyword>
<dbReference type="GO" id="GO:0008654">
    <property type="term" value="P:phospholipid biosynthetic process"/>
    <property type="evidence" value="ECO:0007669"/>
    <property type="project" value="UniProtKB-KW"/>
</dbReference>
<comment type="similarity">
    <text evidence="2">Belongs to the bacterial diacylglycerol kinase family.</text>
</comment>
<evidence type="ECO:0000256" key="12">
    <source>
        <dbReference type="ARBA" id="ARBA00023136"/>
    </source>
</evidence>
<keyword evidence="3" id="KW-1003">Cell membrane</keyword>
<evidence type="ECO:0000256" key="11">
    <source>
        <dbReference type="ARBA" id="ARBA00023098"/>
    </source>
</evidence>
<feature type="active site" description="Proton acceptor" evidence="15">
    <location>
        <position position="70"/>
    </location>
</feature>
<feature type="binding site" evidence="16">
    <location>
        <position position="70"/>
    </location>
    <ligand>
        <name>substrate</name>
    </ligand>
</feature>
<keyword evidence="14" id="KW-1208">Phospholipid metabolism</keyword>
<dbReference type="GO" id="GO:0046872">
    <property type="term" value="F:metal ion binding"/>
    <property type="evidence" value="ECO:0007669"/>
    <property type="project" value="UniProtKB-KW"/>
</dbReference>
<dbReference type="InterPro" id="IPR000829">
    <property type="entry name" value="DAGK"/>
</dbReference>
<evidence type="ECO:0000256" key="17">
    <source>
        <dbReference type="PIRSR" id="PIRSR600829-3"/>
    </source>
</evidence>
<evidence type="ECO:0000256" key="5">
    <source>
        <dbReference type="ARBA" id="ARBA00022679"/>
    </source>
</evidence>
<evidence type="ECO:0000256" key="10">
    <source>
        <dbReference type="ARBA" id="ARBA00022989"/>
    </source>
</evidence>
<evidence type="ECO:0000256" key="16">
    <source>
        <dbReference type="PIRSR" id="PIRSR600829-2"/>
    </source>
</evidence>
<feature type="binding site" evidence="17">
    <location>
        <position position="77"/>
    </location>
    <ligand>
        <name>ATP</name>
        <dbReference type="ChEBI" id="CHEBI:30616"/>
    </ligand>
</feature>
<dbReference type="OrthoDB" id="9796011at2"/>
<comment type="cofactor">
    <cofactor evidence="18">
        <name>Mg(2+)</name>
        <dbReference type="ChEBI" id="CHEBI:18420"/>
    </cofactor>
    <text evidence="18">Mn(2+), Zn(2+), Cd(2+) and Co(2+) support activity to lesser extents.</text>
</comment>
<organism evidence="20 21">
    <name type="scientific">Chamaesiphon polymorphus CCALA 037</name>
    <dbReference type="NCBI Taxonomy" id="2107692"/>
    <lineage>
        <taxon>Bacteria</taxon>
        <taxon>Bacillati</taxon>
        <taxon>Cyanobacteriota</taxon>
        <taxon>Cyanophyceae</taxon>
        <taxon>Gomontiellales</taxon>
        <taxon>Chamaesiphonaceae</taxon>
        <taxon>Chamaesiphon</taxon>
    </lineage>
</organism>
<keyword evidence="21" id="KW-1185">Reference proteome</keyword>
<evidence type="ECO:0000256" key="2">
    <source>
        <dbReference type="ARBA" id="ARBA00005967"/>
    </source>
</evidence>
<feature type="binding site" evidence="18">
    <location>
        <position position="77"/>
    </location>
    <ligand>
        <name>a divalent metal cation</name>
        <dbReference type="ChEBI" id="CHEBI:60240"/>
    </ligand>
</feature>
<dbReference type="RefSeq" id="WP_106309604.1">
    <property type="nucleotide sequence ID" value="NZ_PVWO01000352.1"/>
</dbReference>
<dbReference type="CDD" id="cd14263">
    <property type="entry name" value="DAGK_IM_like"/>
    <property type="match status" value="1"/>
</dbReference>
<keyword evidence="18" id="KW-0479">Metal-binding</keyword>
<dbReference type="Gene3D" id="1.10.287.3610">
    <property type="match status" value="1"/>
</dbReference>
<protein>
    <submittedName>
        <fullName evidence="20">Diacylglycerol kinase</fullName>
    </submittedName>
</protein>
<proteinExistence type="inferred from homology"/>
<feature type="binding site" evidence="17">
    <location>
        <begin position="95"/>
        <end position="96"/>
    </location>
    <ligand>
        <name>ATP</name>
        <dbReference type="ChEBI" id="CHEBI:30616"/>
    </ligand>
</feature>
<evidence type="ECO:0000256" key="6">
    <source>
        <dbReference type="ARBA" id="ARBA00022692"/>
    </source>
</evidence>
<dbReference type="EMBL" id="PVWO01000352">
    <property type="protein sequence ID" value="PSB51636.1"/>
    <property type="molecule type" value="Genomic_DNA"/>
</dbReference>
<keyword evidence="12 19" id="KW-0472">Membrane</keyword>
<evidence type="ECO:0000313" key="21">
    <source>
        <dbReference type="Proteomes" id="UP000238937"/>
    </source>
</evidence>
<evidence type="ECO:0000256" key="19">
    <source>
        <dbReference type="SAM" id="Phobius"/>
    </source>
</evidence>
<evidence type="ECO:0000256" key="7">
    <source>
        <dbReference type="ARBA" id="ARBA00022741"/>
    </source>
</evidence>
<keyword evidence="18" id="KW-0460">Magnesium</keyword>
<name>A0A2T1G395_9CYAN</name>
<feature type="transmembrane region" description="Helical" evidence="19">
    <location>
        <begin position="97"/>
        <end position="122"/>
    </location>
</feature>
<accession>A0A2T1G395</accession>
<keyword evidence="7 17" id="KW-0547">Nucleotide-binding</keyword>
<feature type="transmembrane region" description="Helical" evidence="19">
    <location>
        <begin position="56"/>
        <end position="76"/>
    </location>
</feature>
<keyword evidence="5" id="KW-0808">Transferase</keyword>
<dbReference type="GO" id="GO:0005524">
    <property type="term" value="F:ATP binding"/>
    <property type="evidence" value="ECO:0007669"/>
    <property type="project" value="UniProtKB-KW"/>
</dbReference>
<sequence length="124" mass="13521">MSRKYSTPGYHPIKKIKVIFKGLHIAVITDFSVAYKLILSIPIAIGAIAFHKWVDLSLILIATGLMLLGELLNSAIEILCDFVEQQQNPQIGAIKDIAAAAAGVGIFVWVAILIIEVIQLWAIV</sequence>
<evidence type="ECO:0000256" key="9">
    <source>
        <dbReference type="ARBA" id="ARBA00022840"/>
    </source>
</evidence>
<reference evidence="20 21" key="1">
    <citation type="submission" date="2018-03" db="EMBL/GenBank/DDBJ databases">
        <title>The ancient ancestry and fast evolution of plastids.</title>
        <authorList>
            <person name="Moore K.R."/>
            <person name="Magnabosco C."/>
            <person name="Momper L."/>
            <person name="Gold D.A."/>
            <person name="Bosak T."/>
            <person name="Fournier G.P."/>
        </authorList>
    </citation>
    <scope>NUCLEOTIDE SEQUENCE [LARGE SCALE GENOMIC DNA]</scope>
    <source>
        <strain evidence="20 21">CCALA 037</strain>
    </source>
</reference>
<dbReference type="Proteomes" id="UP000238937">
    <property type="component" value="Unassembled WGS sequence"/>
</dbReference>
<keyword evidence="4" id="KW-0444">Lipid biosynthesis</keyword>
<dbReference type="GO" id="GO:0016301">
    <property type="term" value="F:kinase activity"/>
    <property type="evidence" value="ECO:0007669"/>
    <property type="project" value="UniProtKB-KW"/>
</dbReference>
<dbReference type="InterPro" id="IPR036945">
    <property type="entry name" value="DAGK_sf"/>
</dbReference>
<dbReference type="GO" id="GO:0005886">
    <property type="term" value="C:plasma membrane"/>
    <property type="evidence" value="ECO:0007669"/>
    <property type="project" value="UniProtKB-SubCell"/>
</dbReference>
<keyword evidence="8 20" id="KW-0418">Kinase</keyword>
<evidence type="ECO:0000256" key="4">
    <source>
        <dbReference type="ARBA" id="ARBA00022516"/>
    </source>
</evidence>
<dbReference type="PANTHER" id="PTHR34299:SF1">
    <property type="entry name" value="DIACYLGLYCEROL KINASE"/>
    <property type="match status" value="1"/>
</dbReference>
<evidence type="ECO:0000256" key="8">
    <source>
        <dbReference type="ARBA" id="ARBA00022777"/>
    </source>
</evidence>
<evidence type="ECO:0000256" key="15">
    <source>
        <dbReference type="PIRSR" id="PIRSR600829-1"/>
    </source>
</evidence>
<evidence type="ECO:0000313" key="20">
    <source>
        <dbReference type="EMBL" id="PSB51636.1"/>
    </source>
</evidence>
<dbReference type="PANTHER" id="PTHR34299">
    <property type="entry name" value="DIACYLGLYCEROL KINASE"/>
    <property type="match status" value="1"/>
</dbReference>
<comment type="caution">
    <text evidence="20">The sequence shown here is derived from an EMBL/GenBank/DDBJ whole genome shotgun (WGS) entry which is preliminary data.</text>
</comment>
<evidence type="ECO:0000256" key="1">
    <source>
        <dbReference type="ARBA" id="ARBA00004651"/>
    </source>
</evidence>
<keyword evidence="9 17" id="KW-0067">ATP-binding</keyword>
<keyword evidence="10 19" id="KW-1133">Transmembrane helix</keyword>
<gene>
    <name evidence="20" type="ORF">C7B77_21375</name>
</gene>
<dbReference type="AlphaFoldDB" id="A0A2T1G395"/>
<comment type="subcellular location">
    <subcellularLocation>
        <location evidence="1">Cell membrane</location>
        <topology evidence="1">Multi-pass membrane protein</topology>
    </subcellularLocation>
</comment>
<evidence type="ECO:0000256" key="13">
    <source>
        <dbReference type="ARBA" id="ARBA00023209"/>
    </source>
</evidence>